<proteinExistence type="predicted"/>
<evidence type="ECO:0000313" key="4">
    <source>
        <dbReference type="RefSeq" id="XP_013394837.1"/>
    </source>
</evidence>
<evidence type="ECO:0000259" key="2">
    <source>
        <dbReference type="PROSITE" id="PS50209"/>
    </source>
</evidence>
<dbReference type="SUPFAM" id="SSF47986">
    <property type="entry name" value="DEATH domain"/>
    <property type="match status" value="1"/>
</dbReference>
<dbReference type="Gene3D" id="1.10.533.10">
    <property type="entry name" value="Death Domain, Fas"/>
    <property type="match status" value="1"/>
</dbReference>
<evidence type="ECO:0000256" key="1">
    <source>
        <dbReference type="SAM" id="MobiDB-lite"/>
    </source>
</evidence>
<dbReference type="CDD" id="cd01671">
    <property type="entry name" value="CARD"/>
    <property type="match status" value="1"/>
</dbReference>
<feature type="region of interest" description="Disordered" evidence="1">
    <location>
        <begin position="1"/>
        <end position="20"/>
    </location>
</feature>
<protein>
    <submittedName>
        <fullName evidence="4">Uncharacterized protein LOC106162202</fullName>
    </submittedName>
</protein>
<dbReference type="InterPro" id="IPR011029">
    <property type="entry name" value="DEATH-like_dom_sf"/>
</dbReference>
<dbReference type="GO" id="GO:0042981">
    <property type="term" value="P:regulation of apoptotic process"/>
    <property type="evidence" value="ECO:0007669"/>
    <property type="project" value="InterPro"/>
</dbReference>
<dbReference type="InParanoid" id="A0A1S3I9A8"/>
<dbReference type="InterPro" id="IPR001315">
    <property type="entry name" value="CARD"/>
</dbReference>
<organism evidence="3 4">
    <name type="scientific">Lingula anatina</name>
    <name type="common">Brachiopod</name>
    <name type="synonym">Lingula unguis</name>
    <dbReference type="NCBI Taxonomy" id="7574"/>
    <lineage>
        <taxon>Eukaryota</taxon>
        <taxon>Metazoa</taxon>
        <taxon>Spiralia</taxon>
        <taxon>Lophotrochozoa</taxon>
        <taxon>Brachiopoda</taxon>
        <taxon>Linguliformea</taxon>
        <taxon>Lingulata</taxon>
        <taxon>Lingulida</taxon>
        <taxon>Linguloidea</taxon>
        <taxon>Lingulidae</taxon>
        <taxon>Lingula</taxon>
    </lineage>
</organism>
<dbReference type="RefSeq" id="XP_013394837.1">
    <property type="nucleotide sequence ID" value="XM_013539383.1"/>
</dbReference>
<feature type="domain" description="CARD" evidence="2">
    <location>
        <begin position="327"/>
        <end position="389"/>
    </location>
</feature>
<evidence type="ECO:0000313" key="3">
    <source>
        <dbReference type="Proteomes" id="UP000085678"/>
    </source>
</evidence>
<name>A0A1S3I9A8_LINAN</name>
<gene>
    <name evidence="4" type="primary">LOC106162202</name>
</gene>
<reference evidence="4" key="1">
    <citation type="submission" date="2025-08" db="UniProtKB">
        <authorList>
            <consortium name="RefSeq"/>
        </authorList>
    </citation>
    <scope>IDENTIFICATION</scope>
    <source>
        <tissue evidence="4">Gonads</tissue>
    </source>
</reference>
<dbReference type="PROSITE" id="PS50209">
    <property type="entry name" value="CARD"/>
    <property type="match status" value="1"/>
</dbReference>
<sequence length="432" mass="48625">MNPLVSHRAQWGLPVPAQGTSEPLQQQSVMNPLVSHQAQWRLPAPGTSEPLQQQSVMNPLVSHQAQWRLPAPGTSEPLQQQSVMNPLVSHQAQEGLLAPETSLQQSSLGFSEQPVLSAPQRFTSFSSASAPSSIPINQQHEANPIVETPSQVEILAQHQQFANLTPQQCQQQLPDQQALCALSQLYGRSGLHPHLRQTNMETEGQPIVIVQNIGISQLEIHQNGDRELMAVAPPANVHVLQRYLPLKTKANMDRIFKIPRVWEVIVRELRLGNDCCPKEPVEFVFCHLQSSFQLLIWLLKKIGEAVTGIVEPSEIEVMIDEVRKARVHEVECQNLRKHLSYIVNGGVDIRKLVDYLFSKSIINDSDMEKIKCQQTSSEKCSLLLHKVLKCTLDKDPVEHLRQWFVDEDRQDLADLLAVKPEDVQESYHPEEA</sequence>
<dbReference type="KEGG" id="lak:106162202"/>
<dbReference type="Pfam" id="PF00619">
    <property type="entry name" value="CARD"/>
    <property type="match status" value="1"/>
</dbReference>
<dbReference type="GeneID" id="106162202"/>
<accession>A0A1S3I9A8</accession>
<dbReference type="AlphaFoldDB" id="A0A1S3I9A8"/>
<dbReference type="Proteomes" id="UP000085678">
    <property type="component" value="Unplaced"/>
</dbReference>
<keyword evidence="3" id="KW-1185">Reference proteome</keyword>